<dbReference type="PANTHER" id="PTHR10803:SF3">
    <property type="entry name" value="ATPASE GET3"/>
    <property type="match status" value="1"/>
</dbReference>
<dbReference type="CDD" id="cd02035">
    <property type="entry name" value="ArsA"/>
    <property type="match status" value="1"/>
</dbReference>
<feature type="domain" description="ArsA/GET3 Anion-transporting ATPase-like" evidence="4">
    <location>
        <begin position="4"/>
        <end position="239"/>
    </location>
</feature>
<dbReference type="GO" id="GO:0016887">
    <property type="term" value="F:ATP hydrolysis activity"/>
    <property type="evidence" value="ECO:0007669"/>
    <property type="project" value="InterPro"/>
</dbReference>
<comment type="similarity">
    <text evidence="1">Belongs to the arsA ATPase family.</text>
</comment>
<dbReference type="GO" id="GO:0015446">
    <property type="term" value="F:ATPase-coupled arsenite transmembrane transporter activity"/>
    <property type="evidence" value="ECO:0007669"/>
    <property type="project" value="UniProtKB-EC"/>
</dbReference>
<dbReference type="GO" id="GO:0005524">
    <property type="term" value="F:ATP binding"/>
    <property type="evidence" value="ECO:0007669"/>
    <property type="project" value="InterPro"/>
</dbReference>
<comment type="catalytic activity">
    <reaction evidence="2">
        <text>arsenite(in) + ATP + H2O = arsenite(out) + ADP + phosphate + H(+)</text>
        <dbReference type="Rhea" id="RHEA:11348"/>
        <dbReference type="ChEBI" id="CHEBI:15377"/>
        <dbReference type="ChEBI" id="CHEBI:15378"/>
        <dbReference type="ChEBI" id="CHEBI:29242"/>
        <dbReference type="ChEBI" id="CHEBI:30616"/>
        <dbReference type="ChEBI" id="CHEBI:43474"/>
        <dbReference type="ChEBI" id="CHEBI:456216"/>
        <dbReference type="EC" id="7.3.2.7"/>
    </reaction>
</comment>
<evidence type="ECO:0000256" key="3">
    <source>
        <dbReference type="ARBA" id="ARBA00066752"/>
    </source>
</evidence>
<evidence type="ECO:0000256" key="2">
    <source>
        <dbReference type="ARBA" id="ARBA00052296"/>
    </source>
</evidence>
<dbReference type="Pfam" id="PF02374">
    <property type="entry name" value="ArsA_ATPase"/>
    <property type="match status" value="1"/>
</dbReference>
<dbReference type="InterPro" id="IPR025723">
    <property type="entry name" value="ArsA/GET3_ATPase-like"/>
</dbReference>
<dbReference type="Proteomes" id="UP000187408">
    <property type="component" value="Unassembled WGS sequence"/>
</dbReference>
<dbReference type="STRING" id="1914305.BLW93_07990"/>
<gene>
    <name evidence="5" type="ORF">BLW93_07990</name>
</gene>
<protein>
    <recommendedName>
        <fullName evidence="3">arsenite-transporting ATPase</fullName>
        <ecNumber evidence="3">7.3.2.7</ecNumber>
    </recommendedName>
</protein>
<dbReference type="Gene3D" id="3.40.50.300">
    <property type="entry name" value="P-loop containing nucleotide triphosphate hydrolases"/>
    <property type="match status" value="1"/>
</dbReference>
<evidence type="ECO:0000256" key="1">
    <source>
        <dbReference type="ARBA" id="ARBA00011040"/>
    </source>
</evidence>
<accession>A0A1R1MJE2</accession>
<evidence type="ECO:0000313" key="6">
    <source>
        <dbReference type="Proteomes" id="UP000187408"/>
    </source>
</evidence>
<sequence length="272" mass="31783">MEKRIFFFTGKGGVGKTTTSSMFSIFLANNNFKTLLISLDPAHNLFDIFKIQPSNNPVKFKENLFIYEAEPEKYKKIFLSRVRSEMEKNFRYLTAFNLEHYFKTIEKSPILLEQAMATAFESLTEKEFECFVFDMPPSALSYRFFSLPENSLIWLENLTNLRKIINDKREIIARIKKEPMEKDPVINKLQTLKKQYEALKNKFLRATVFIVKNPDRISSVEAERVKEWLKALNLKVKVLENRGRDIPETAAQISIGKLPPEVEKTFKSLFSL</sequence>
<dbReference type="EMBL" id="MOEN01000038">
    <property type="protein sequence ID" value="OMH39921.1"/>
    <property type="molecule type" value="Genomic_DNA"/>
</dbReference>
<comment type="caution">
    <text evidence="5">The sequence shown here is derived from an EMBL/GenBank/DDBJ whole genome shotgun (WGS) entry which is preliminary data.</text>
</comment>
<name>A0A1R1MJE2_9BACT</name>
<dbReference type="InterPro" id="IPR016300">
    <property type="entry name" value="ATPase_ArsA/GET3"/>
</dbReference>
<proteinExistence type="inferred from homology"/>
<keyword evidence="6" id="KW-1185">Reference proteome</keyword>
<dbReference type="InterPro" id="IPR027417">
    <property type="entry name" value="P-loop_NTPase"/>
</dbReference>
<dbReference type="EC" id="7.3.2.7" evidence="3"/>
<organism evidence="5 6">
    <name type="scientific">Desulfurobacterium indicum</name>
    <dbReference type="NCBI Taxonomy" id="1914305"/>
    <lineage>
        <taxon>Bacteria</taxon>
        <taxon>Pseudomonadati</taxon>
        <taxon>Aquificota</taxon>
        <taxon>Aquificia</taxon>
        <taxon>Desulfurobacteriales</taxon>
        <taxon>Desulfurobacteriaceae</taxon>
        <taxon>Desulfurobacterium</taxon>
    </lineage>
</organism>
<dbReference type="OrthoDB" id="9780677at2"/>
<dbReference type="AlphaFoldDB" id="A0A1R1MJE2"/>
<reference evidence="5 6" key="1">
    <citation type="submission" date="2016-10" db="EMBL/GenBank/DDBJ databases">
        <title>Genome sequence of a sulfur-reducing bacterium Desulfurobacterium indicum K6013.</title>
        <authorList>
            <person name="Cao J."/>
            <person name="Shao Z."/>
            <person name="Alain K."/>
            <person name="Jebbar M."/>
        </authorList>
    </citation>
    <scope>NUCLEOTIDE SEQUENCE [LARGE SCALE GENOMIC DNA]</scope>
    <source>
        <strain evidence="5 6">K6013</strain>
    </source>
</reference>
<evidence type="ECO:0000259" key="4">
    <source>
        <dbReference type="Pfam" id="PF02374"/>
    </source>
</evidence>
<evidence type="ECO:0000313" key="5">
    <source>
        <dbReference type="EMBL" id="OMH39921.1"/>
    </source>
</evidence>
<dbReference type="SUPFAM" id="SSF52540">
    <property type="entry name" value="P-loop containing nucleoside triphosphate hydrolases"/>
    <property type="match status" value="1"/>
</dbReference>
<dbReference type="RefSeq" id="WP_076713569.1">
    <property type="nucleotide sequence ID" value="NZ_MOEN01000038.1"/>
</dbReference>
<dbReference type="PANTHER" id="PTHR10803">
    <property type="entry name" value="ARSENICAL PUMP-DRIVING ATPASE ARSENITE-TRANSLOCATING ATPASE"/>
    <property type="match status" value="1"/>
</dbReference>